<dbReference type="AlphaFoldDB" id="A0AAD7RDM5"/>
<evidence type="ECO:0000256" key="1">
    <source>
        <dbReference type="SAM" id="Phobius"/>
    </source>
</evidence>
<reference evidence="3" key="1">
    <citation type="journal article" date="2023" name="Science">
        <title>Genome structures resolve the early diversification of teleost fishes.</title>
        <authorList>
            <person name="Parey E."/>
            <person name="Louis A."/>
            <person name="Montfort J."/>
            <person name="Bouchez O."/>
            <person name="Roques C."/>
            <person name="Iampietro C."/>
            <person name="Lluch J."/>
            <person name="Castinel A."/>
            <person name="Donnadieu C."/>
            <person name="Desvignes T."/>
            <person name="Floi Bucao C."/>
            <person name="Jouanno E."/>
            <person name="Wen M."/>
            <person name="Mejri S."/>
            <person name="Dirks R."/>
            <person name="Jansen H."/>
            <person name="Henkel C."/>
            <person name="Chen W.J."/>
            <person name="Zahm M."/>
            <person name="Cabau C."/>
            <person name="Klopp C."/>
            <person name="Thompson A.W."/>
            <person name="Robinson-Rechavi M."/>
            <person name="Braasch I."/>
            <person name="Lecointre G."/>
            <person name="Bobe J."/>
            <person name="Postlethwait J.H."/>
            <person name="Berthelot C."/>
            <person name="Roest Crollius H."/>
            <person name="Guiguen Y."/>
        </authorList>
    </citation>
    <scope>NUCLEOTIDE SEQUENCE</scope>
    <source>
        <strain evidence="3">NC1722</strain>
    </source>
</reference>
<sequence>MFTIMHYSHSSFILYLILAYSFANGQQEPKWNDRPFEVLQNQNIALLVSVLCVLLFVMIVMAVCVYKPLRRR</sequence>
<gene>
    <name evidence="3" type="ORF">AAFF_G00244460</name>
</gene>
<keyword evidence="1" id="KW-1133">Transmembrane helix</keyword>
<comment type="caution">
    <text evidence="3">The sequence shown here is derived from an EMBL/GenBank/DDBJ whole genome shotgun (WGS) entry which is preliminary data.</text>
</comment>
<keyword evidence="4" id="KW-1185">Reference proteome</keyword>
<dbReference type="Proteomes" id="UP001221898">
    <property type="component" value="Unassembled WGS sequence"/>
</dbReference>
<proteinExistence type="predicted"/>
<keyword evidence="1" id="KW-0472">Membrane</keyword>
<evidence type="ECO:0000256" key="2">
    <source>
        <dbReference type="SAM" id="SignalP"/>
    </source>
</evidence>
<protein>
    <submittedName>
        <fullName evidence="3">Uncharacterized protein</fullName>
    </submittedName>
</protein>
<evidence type="ECO:0000313" key="4">
    <source>
        <dbReference type="Proteomes" id="UP001221898"/>
    </source>
</evidence>
<organism evidence="3 4">
    <name type="scientific">Aldrovandia affinis</name>
    <dbReference type="NCBI Taxonomy" id="143900"/>
    <lineage>
        <taxon>Eukaryota</taxon>
        <taxon>Metazoa</taxon>
        <taxon>Chordata</taxon>
        <taxon>Craniata</taxon>
        <taxon>Vertebrata</taxon>
        <taxon>Euteleostomi</taxon>
        <taxon>Actinopterygii</taxon>
        <taxon>Neopterygii</taxon>
        <taxon>Teleostei</taxon>
        <taxon>Notacanthiformes</taxon>
        <taxon>Halosauridae</taxon>
        <taxon>Aldrovandia</taxon>
    </lineage>
</organism>
<feature type="chain" id="PRO_5042252771" evidence="2">
    <location>
        <begin position="26"/>
        <end position="72"/>
    </location>
</feature>
<keyword evidence="2" id="KW-0732">Signal</keyword>
<accession>A0AAD7RDM5</accession>
<name>A0AAD7RDM5_9TELE</name>
<keyword evidence="1" id="KW-0812">Transmembrane</keyword>
<feature type="signal peptide" evidence="2">
    <location>
        <begin position="1"/>
        <end position="25"/>
    </location>
</feature>
<dbReference type="EMBL" id="JAINUG010000326">
    <property type="protein sequence ID" value="KAJ8378242.1"/>
    <property type="molecule type" value="Genomic_DNA"/>
</dbReference>
<feature type="transmembrane region" description="Helical" evidence="1">
    <location>
        <begin position="44"/>
        <end position="66"/>
    </location>
</feature>
<evidence type="ECO:0000313" key="3">
    <source>
        <dbReference type="EMBL" id="KAJ8378242.1"/>
    </source>
</evidence>